<evidence type="ECO:0000313" key="3">
    <source>
        <dbReference type="Proteomes" id="UP001165121"/>
    </source>
</evidence>
<feature type="region of interest" description="Disordered" evidence="1">
    <location>
        <begin position="127"/>
        <end position="230"/>
    </location>
</feature>
<dbReference type="AlphaFoldDB" id="A0A9W6WLF7"/>
<accession>A0A9W6WLF7</accession>
<protein>
    <submittedName>
        <fullName evidence="2">Unnamed protein product</fullName>
    </submittedName>
</protein>
<dbReference type="OrthoDB" id="122248at2759"/>
<dbReference type="EMBL" id="BSXT01000114">
    <property type="protein sequence ID" value="GMF17974.1"/>
    <property type="molecule type" value="Genomic_DNA"/>
</dbReference>
<gene>
    <name evidence="2" type="ORF">Pfra01_000142900</name>
</gene>
<evidence type="ECO:0000256" key="1">
    <source>
        <dbReference type="SAM" id="MobiDB-lite"/>
    </source>
</evidence>
<reference evidence="2" key="1">
    <citation type="submission" date="2023-04" db="EMBL/GenBank/DDBJ databases">
        <title>Phytophthora fragariaefolia NBRC 109709.</title>
        <authorList>
            <person name="Ichikawa N."/>
            <person name="Sato H."/>
            <person name="Tonouchi N."/>
        </authorList>
    </citation>
    <scope>NUCLEOTIDE SEQUENCE</scope>
    <source>
        <strain evidence="2">NBRC 109709</strain>
    </source>
</reference>
<proteinExistence type="predicted"/>
<organism evidence="2 3">
    <name type="scientific">Phytophthora fragariaefolia</name>
    <dbReference type="NCBI Taxonomy" id="1490495"/>
    <lineage>
        <taxon>Eukaryota</taxon>
        <taxon>Sar</taxon>
        <taxon>Stramenopiles</taxon>
        <taxon>Oomycota</taxon>
        <taxon>Peronosporomycetes</taxon>
        <taxon>Peronosporales</taxon>
        <taxon>Peronosporaceae</taxon>
        <taxon>Phytophthora</taxon>
    </lineage>
</organism>
<evidence type="ECO:0000313" key="2">
    <source>
        <dbReference type="EMBL" id="GMF17974.1"/>
    </source>
</evidence>
<dbReference type="Proteomes" id="UP001165121">
    <property type="component" value="Unassembled WGS sequence"/>
</dbReference>
<keyword evidence="3" id="KW-1185">Reference proteome</keyword>
<feature type="compositionally biased region" description="Acidic residues" evidence="1">
    <location>
        <begin position="174"/>
        <end position="230"/>
    </location>
</feature>
<name>A0A9W6WLF7_9STRA</name>
<sequence>MARRGRIAGVENYSVGDLDALLKYIGEVLPTSASEWENVRRLYDGNAADNGRADCELVSLKNRAMKTANVEASCGDECYRDVGGSEGLSKLRDRSITVISAFASQPPIRGGQIQPRGIRRAAAARLWRPQHHGSHPQHGSYQGADGRAPPDARDSRATPLGPHATTVGAASTSDDAEEEEEEEKEVVVEEEVAEEDEEDEEAANEEEVEEEGKEEDADEDEDEEEVTQKK</sequence>
<comment type="caution">
    <text evidence="2">The sequence shown here is derived from an EMBL/GenBank/DDBJ whole genome shotgun (WGS) entry which is preliminary data.</text>
</comment>